<keyword evidence="2" id="KW-1185">Reference proteome</keyword>
<evidence type="ECO:0000313" key="1">
    <source>
        <dbReference type="EMBL" id="MBW3081957.1"/>
    </source>
</evidence>
<proteinExistence type="predicted"/>
<sequence length="167" mass="18423">MTRIVNHFPNPRMRGIDSMLSYHGCAMDSYTSTYEPSSSRYPGLTLRATRDGDNWADMNIPLPAGARLVAACNSNGDVTSNGAAMSIWTSDGATWMANNTHGWLNASGEFTVPSNGQVKVTFRCSRTNGERFSVFNVFVGTLEDWQALTQIVKQGFLSWDLMPLNRS</sequence>
<reference evidence="1 2" key="1">
    <citation type="submission" date="2021-05" db="EMBL/GenBank/DDBJ databases">
        <title>Phylogenetic classification of ten novel species belonging to the genus Bifidobacterium comprising B. colchicus sp. nov., B. abeli sp. nov., B. bicoloris sp. nov., B. guerezis sp. nov., B. rosaliae sp. nov., B. santillanensis sp. nov., B. argentati sp. nov., B. amazzoni sp. nov., B. pluviali sp. nov., and B. pinnaculum sp. nov.</title>
        <authorList>
            <person name="Lugli G.A."/>
            <person name="Ruiz Garcia L."/>
            <person name="Margolles A."/>
            <person name="Ventura M."/>
        </authorList>
    </citation>
    <scope>NUCLEOTIDE SEQUENCE [LARGE SCALE GENOMIC DNA]</scope>
    <source>
        <strain evidence="1 2">6T3</strain>
    </source>
</reference>
<gene>
    <name evidence="1" type="ORF">KIH73_00925</name>
</gene>
<dbReference type="Proteomes" id="UP000812844">
    <property type="component" value="Unassembled WGS sequence"/>
</dbReference>
<evidence type="ECO:0000313" key="2">
    <source>
        <dbReference type="Proteomes" id="UP000812844"/>
    </source>
</evidence>
<accession>A0ABS6W686</accession>
<dbReference type="RefSeq" id="WP_219079632.1">
    <property type="nucleotide sequence ID" value="NZ_JAHBBD010000001.1"/>
</dbReference>
<organism evidence="1 2">
    <name type="scientific">Bifidobacterium phasiani</name>
    <dbReference type="NCBI Taxonomy" id="2834431"/>
    <lineage>
        <taxon>Bacteria</taxon>
        <taxon>Bacillati</taxon>
        <taxon>Actinomycetota</taxon>
        <taxon>Actinomycetes</taxon>
        <taxon>Bifidobacteriales</taxon>
        <taxon>Bifidobacteriaceae</taxon>
        <taxon>Bifidobacterium</taxon>
    </lineage>
</organism>
<protein>
    <submittedName>
        <fullName evidence="1">Uncharacterized protein</fullName>
    </submittedName>
</protein>
<comment type="caution">
    <text evidence="1">The sequence shown here is derived from an EMBL/GenBank/DDBJ whole genome shotgun (WGS) entry which is preliminary data.</text>
</comment>
<name>A0ABS6W686_9BIFI</name>
<dbReference type="EMBL" id="JAHBBD010000001">
    <property type="protein sequence ID" value="MBW3081957.1"/>
    <property type="molecule type" value="Genomic_DNA"/>
</dbReference>